<sequence>MQEDVGAAALESGPLLDFVWENRQDWVKVSHGRALGYFVFGKNFNHDQRWPQDGSYSLRRGFRLSSYRDTWGESDFRLGYPEQRKRVSNMFKEEFGTGLANIYSRVLNVDPETIVLGDMGALSKMENMGFPAVKVVFPSLFWHWFNNPHTDSYLYRMDEIDGKACDRARQRTFLIPLTEPPGAGLYYWYKNGTRAEVDYKVGNVYSFEVSVLHAIRPFPYFEWKHGMLDARVTIQAFGIPCGGNWYITH</sequence>
<protein>
    <submittedName>
        <fullName evidence="1">Uncharacterized protein</fullName>
    </submittedName>
</protein>
<gene>
    <name evidence="1" type="ORF">MPOL1434_LOCUS7319</name>
</gene>
<name>A0A7S0ATL5_9STRA</name>
<dbReference type="AlphaFoldDB" id="A0A7S0ATL5"/>
<evidence type="ECO:0000313" key="1">
    <source>
        <dbReference type="EMBL" id="CAD8373159.1"/>
    </source>
</evidence>
<dbReference type="EMBL" id="HBEJ01012491">
    <property type="protein sequence ID" value="CAD8373159.1"/>
    <property type="molecule type" value="Transcribed_RNA"/>
</dbReference>
<accession>A0A7S0ATL5</accession>
<organism evidence="1">
    <name type="scientific">Minutocellus polymorphus</name>
    <dbReference type="NCBI Taxonomy" id="265543"/>
    <lineage>
        <taxon>Eukaryota</taxon>
        <taxon>Sar</taxon>
        <taxon>Stramenopiles</taxon>
        <taxon>Ochrophyta</taxon>
        <taxon>Bacillariophyta</taxon>
        <taxon>Mediophyceae</taxon>
        <taxon>Cymatosirophycidae</taxon>
        <taxon>Cymatosirales</taxon>
        <taxon>Cymatosiraceae</taxon>
        <taxon>Minutocellus</taxon>
    </lineage>
</organism>
<reference evidence="1" key="1">
    <citation type="submission" date="2021-01" db="EMBL/GenBank/DDBJ databases">
        <authorList>
            <person name="Corre E."/>
            <person name="Pelletier E."/>
            <person name="Niang G."/>
            <person name="Scheremetjew M."/>
            <person name="Finn R."/>
            <person name="Kale V."/>
            <person name="Holt S."/>
            <person name="Cochrane G."/>
            <person name="Meng A."/>
            <person name="Brown T."/>
            <person name="Cohen L."/>
        </authorList>
    </citation>
    <scope>NUCLEOTIDE SEQUENCE</scope>
    <source>
        <strain evidence="1">CCMP3303</strain>
    </source>
</reference>
<proteinExistence type="predicted"/>